<name>A0A6C0PAL3_9BACL</name>
<dbReference type="RefSeq" id="WP_162643580.1">
    <property type="nucleotide sequence ID" value="NZ_CP048286.1"/>
</dbReference>
<protein>
    <submittedName>
        <fullName evidence="2">Beta-lactamase family protein</fullName>
    </submittedName>
</protein>
<dbReference type="Proteomes" id="UP000479114">
    <property type="component" value="Chromosome"/>
</dbReference>
<dbReference type="Gene3D" id="3.40.710.10">
    <property type="entry name" value="DD-peptidase/beta-lactamase superfamily"/>
    <property type="match status" value="1"/>
</dbReference>
<reference evidence="2 3" key="1">
    <citation type="submission" date="2020-02" db="EMBL/GenBank/DDBJ databases">
        <title>Paenibacillus sp. nov., isolated from rhizosphere soil of tomato.</title>
        <authorList>
            <person name="Weon H.-Y."/>
            <person name="Lee S.A."/>
        </authorList>
    </citation>
    <scope>NUCLEOTIDE SEQUENCE [LARGE SCALE GENOMIC DNA]</scope>
    <source>
        <strain evidence="2 3">14171R-81</strain>
    </source>
</reference>
<evidence type="ECO:0000313" key="3">
    <source>
        <dbReference type="Proteomes" id="UP000479114"/>
    </source>
</evidence>
<organism evidence="2 3">
    <name type="scientific">Paenibacillus rhizovicinus</name>
    <dbReference type="NCBI Taxonomy" id="2704463"/>
    <lineage>
        <taxon>Bacteria</taxon>
        <taxon>Bacillati</taxon>
        <taxon>Bacillota</taxon>
        <taxon>Bacilli</taxon>
        <taxon>Bacillales</taxon>
        <taxon>Paenibacillaceae</taxon>
        <taxon>Paenibacillus</taxon>
    </lineage>
</organism>
<dbReference type="InterPro" id="IPR052907">
    <property type="entry name" value="Beta-lactamase/esterase"/>
</dbReference>
<dbReference type="InterPro" id="IPR012338">
    <property type="entry name" value="Beta-lactam/transpept-like"/>
</dbReference>
<accession>A0A6C0PAL3</accession>
<feature type="domain" description="Beta-lactamase-related" evidence="1">
    <location>
        <begin position="9"/>
        <end position="345"/>
    </location>
</feature>
<dbReference type="PANTHER" id="PTHR43319:SF3">
    <property type="entry name" value="BETA-LACTAMASE-RELATED DOMAIN-CONTAINING PROTEIN"/>
    <property type="match status" value="1"/>
</dbReference>
<dbReference type="EMBL" id="CP048286">
    <property type="protein sequence ID" value="QHW33582.1"/>
    <property type="molecule type" value="Genomic_DNA"/>
</dbReference>
<sequence length="374" mass="40024">MTNLQTKMQRALDEAVAQGRERGVQLVAYYRGERVVDAWSGIADIRTGRLVDGDTLFPVFSTTKGIAATVLHLLAERGQLDYDRPIADYWPAFGVNGKSTCTVRHALNHTAGIPYMPEGIRLEDAHDWDRMCTAVAGLTPHWPPGEHREYHAITYGWLVGEVARLVDGREFSRILQEDIAVPLGIADGLFVGIPDEAEPRVAYLEEPGFDAATLPQEGPQSVPAWIQPLGGWMNGAAARRACLPASNGIMSARAGARFYAALLPQGVDGIELLPPSRVKLATVPLVTPDGVVHELGLGYDLGGPNNVTGPHATSFGHGGYGGSLAYADPESGLAVAYANNLFSSQCARDEIVALLKRELGIGETPVEQKNGIGG</sequence>
<dbReference type="PANTHER" id="PTHR43319">
    <property type="entry name" value="BETA-LACTAMASE-RELATED"/>
    <property type="match status" value="1"/>
</dbReference>
<dbReference type="Pfam" id="PF00144">
    <property type="entry name" value="Beta-lactamase"/>
    <property type="match status" value="1"/>
</dbReference>
<proteinExistence type="predicted"/>
<gene>
    <name evidence="2" type="ORF">GZH47_24150</name>
</gene>
<keyword evidence="3" id="KW-1185">Reference proteome</keyword>
<dbReference type="KEGG" id="prz:GZH47_24150"/>
<dbReference type="SUPFAM" id="SSF56601">
    <property type="entry name" value="beta-lactamase/transpeptidase-like"/>
    <property type="match status" value="1"/>
</dbReference>
<evidence type="ECO:0000259" key="1">
    <source>
        <dbReference type="Pfam" id="PF00144"/>
    </source>
</evidence>
<dbReference type="AlphaFoldDB" id="A0A6C0PAL3"/>
<evidence type="ECO:0000313" key="2">
    <source>
        <dbReference type="EMBL" id="QHW33582.1"/>
    </source>
</evidence>
<dbReference type="InterPro" id="IPR001466">
    <property type="entry name" value="Beta-lactam-related"/>
</dbReference>